<dbReference type="InterPro" id="IPR000719">
    <property type="entry name" value="Prot_kinase_dom"/>
</dbReference>
<dbReference type="PROSITE" id="PS00018">
    <property type="entry name" value="EF_HAND_1"/>
    <property type="match status" value="2"/>
</dbReference>
<dbReference type="CDD" id="cd00051">
    <property type="entry name" value="EFh"/>
    <property type="match status" value="1"/>
</dbReference>
<keyword evidence="8" id="KW-0067">ATP-binding</keyword>
<dbReference type="InterPro" id="IPR011009">
    <property type="entry name" value="Kinase-like_dom_sf"/>
</dbReference>
<dbReference type="OrthoDB" id="40902at2759"/>
<dbReference type="EMBL" id="MPUH01001634">
    <property type="protein sequence ID" value="OMJ66784.1"/>
    <property type="molecule type" value="Genomic_DNA"/>
</dbReference>
<dbReference type="Gene3D" id="1.10.238.10">
    <property type="entry name" value="EF-hand"/>
    <property type="match status" value="2"/>
</dbReference>
<keyword evidence="6" id="KW-0418">Kinase</keyword>
<dbReference type="PROSITE" id="PS50011">
    <property type="entry name" value="PROTEIN_KINASE_DOM"/>
    <property type="match status" value="1"/>
</dbReference>
<gene>
    <name evidence="12" type="ORF">SteCoe_36256</name>
</gene>
<comment type="similarity">
    <text evidence="9">Belongs to the protein kinase superfamily. Ser/Thr protein kinase family. CDPK subfamily.</text>
</comment>
<dbReference type="SMART" id="SM00054">
    <property type="entry name" value="EFh"/>
    <property type="match status" value="4"/>
</dbReference>
<dbReference type="InterPro" id="IPR002048">
    <property type="entry name" value="EF_hand_dom"/>
</dbReference>
<proteinExistence type="inferred from homology"/>
<comment type="cofactor">
    <cofactor evidence="1">
        <name>Mg(2+)</name>
        <dbReference type="ChEBI" id="CHEBI:18420"/>
    </cofactor>
</comment>
<dbReference type="FunFam" id="1.10.238.10:FF:000001">
    <property type="entry name" value="Calmodulin 1"/>
    <property type="match status" value="1"/>
</dbReference>
<keyword evidence="3" id="KW-0723">Serine/threonine-protein kinase</keyword>
<comment type="subunit">
    <text evidence="2">Monomer.</text>
</comment>
<dbReference type="AlphaFoldDB" id="A0A1R2AQI5"/>
<feature type="domain" description="EF-hand" evidence="11">
    <location>
        <begin position="451"/>
        <end position="484"/>
    </location>
</feature>
<feature type="domain" description="EF-hand" evidence="11">
    <location>
        <begin position="381"/>
        <end position="416"/>
    </location>
</feature>
<evidence type="ECO:0000313" key="13">
    <source>
        <dbReference type="Proteomes" id="UP000187209"/>
    </source>
</evidence>
<evidence type="ECO:0000256" key="5">
    <source>
        <dbReference type="ARBA" id="ARBA00022741"/>
    </source>
</evidence>
<dbReference type="GO" id="GO:0005509">
    <property type="term" value="F:calcium ion binding"/>
    <property type="evidence" value="ECO:0007669"/>
    <property type="project" value="InterPro"/>
</dbReference>
<accession>A0A1R2AQI5</accession>
<evidence type="ECO:0000259" key="10">
    <source>
        <dbReference type="PROSITE" id="PS50011"/>
    </source>
</evidence>
<evidence type="ECO:0000256" key="4">
    <source>
        <dbReference type="ARBA" id="ARBA00022679"/>
    </source>
</evidence>
<dbReference type="GO" id="GO:0004674">
    <property type="term" value="F:protein serine/threonine kinase activity"/>
    <property type="evidence" value="ECO:0007669"/>
    <property type="project" value="UniProtKB-KW"/>
</dbReference>
<dbReference type="Proteomes" id="UP000187209">
    <property type="component" value="Unassembled WGS sequence"/>
</dbReference>
<dbReference type="Gene3D" id="3.30.200.20">
    <property type="entry name" value="Phosphorylase Kinase, domain 1"/>
    <property type="match status" value="1"/>
</dbReference>
<feature type="domain" description="EF-hand" evidence="11">
    <location>
        <begin position="417"/>
        <end position="446"/>
    </location>
</feature>
<keyword evidence="5" id="KW-0547">Nucleotide-binding</keyword>
<evidence type="ECO:0000256" key="9">
    <source>
        <dbReference type="ARBA" id="ARBA00024334"/>
    </source>
</evidence>
<sequence length="484" mass="55175">MGKCVSKHNEDQGKAQENAQRKVQTLAISQKQLVKIKKANVREDYLIGNKIFEGRYGAVYEATCKLTKVKRAIKLIPISNSQSSSTKSICHEVNILMELDHINIIKIVDAYLENKFLNIVTELCTGGNILERIVEETVFSENKAAELTMQINSALIYIHDQGIVHRNISSETILFDNHSPNSILKLVSFGKSKHYDKAIKTLVKTTHTIYTAPEVISGEINTKSDIWSLGVLLYVMLSGLTPFEERKEDEIVVEVATQEVSFESKIWKKTSPEAVDLIKKMLEKNHENRISAKKIKDHPWIIKYTSSDTQYKRISKCSTRNLSQMMHTSKFKKAIQSFMLRRLTFSSEINKLNLIFRGIDENGDGVLAVNEIKKSFEEAHIVIENIDELFNKIDVDENGLVSYSEFILAFVDWENELSTEKLQSAFKCFDKNGDGLISESELNEIFGSPGLPADIFKEYIKEADLNNDGFIDFEEFCMFMINHD</sequence>
<reference evidence="12 13" key="1">
    <citation type="submission" date="2016-11" db="EMBL/GenBank/DDBJ databases">
        <title>The macronuclear genome of Stentor coeruleus: a giant cell with tiny introns.</title>
        <authorList>
            <person name="Slabodnick M."/>
            <person name="Ruby J.G."/>
            <person name="Reiff S.B."/>
            <person name="Swart E.C."/>
            <person name="Gosai S."/>
            <person name="Prabakaran S."/>
            <person name="Witkowska E."/>
            <person name="Larue G.E."/>
            <person name="Fisher S."/>
            <person name="Freeman R.M."/>
            <person name="Gunawardena J."/>
            <person name="Chu W."/>
            <person name="Stover N.A."/>
            <person name="Gregory B.D."/>
            <person name="Nowacki M."/>
            <person name="Derisi J."/>
            <person name="Roy S.W."/>
            <person name="Marshall W.F."/>
            <person name="Sood P."/>
        </authorList>
    </citation>
    <scope>NUCLEOTIDE SEQUENCE [LARGE SCALE GENOMIC DNA]</scope>
    <source>
        <strain evidence="12">WM001</strain>
    </source>
</reference>
<dbReference type="PROSITE" id="PS50222">
    <property type="entry name" value="EF_HAND_2"/>
    <property type="match status" value="3"/>
</dbReference>
<dbReference type="InterPro" id="IPR050205">
    <property type="entry name" value="CDPK_Ser/Thr_kinases"/>
</dbReference>
<dbReference type="PANTHER" id="PTHR24349">
    <property type="entry name" value="SERINE/THREONINE-PROTEIN KINASE"/>
    <property type="match status" value="1"/>
</dbReference>
<dbReference type="InterPro" id="IPR018247">
    <property type="entry name" value="EF_Hand_1_Ca_BS"/>
</dbReference>
<dbReference type="SUPFAM" id="SSF47473">
    <property type="entry name" value="EF-hand"/>
    <property type="match status" value="1"/>
</dbReference>
<evidence type="ECO:0000256" key="7">
    <source>
        <dbReference type="ARBA" id="ARBA00022837"/>
    </source>
</evidence>
<dbReference type="Gene3D" id="1.10.510.10">
    <property type="entry name" value="Transferase(Phosphotransferase) domain 1"/>
    <property type="match status" value="1"/>
</dbReference>
<evidence type="ECO:0008006" key="14">
    <source>
        <dbReference type="Google" id="ProtNLM"/>
    </source>
</evidence>
<keyword evidence="13" id="KW-1185">Reference proteome</keyword>
<dbReference type="InterPro" id="IPR011992">
    <property type="entry name" value="EF-hand-dom_pair"/>
</dbReference>
<comment type="caution">
    <text evidence="12">The sequence shown here is derived from an EMBL/GenBank/DDBJ whole genome shotgun (WGS) entry which is preliminary data.</text>
</comment>
<evidence type="ECO:0000259" key="11">
    <source>
        <dbReference type="PROSITE" id="PS50222"/>
    </source>
</evidence>
<evidence type="ECO:0000256" key="8">
    <source>
        <dbReference type="ARBA" id="ARBA00022840"/>
    </source>
</evidence>
<feature type="domain" description="Protein kinase" evidence="10">
    <location>
        <begin position="45"/>
        <end position="301"/>
    </location>
</feature>
<evidence type="ECO:0000313" key="12">
    <source>
        <dbReference type="EMBL" id="OMJ66784.1"/>
    </source>
</evidence>
<evidence type="ECO:0000256" key="3">
    <source>
        <dbReference type="ARBA" id="ARBA00022527"/>
    </source>
</evidence>
<keyword evidence="4" id="KW-0808">Transferase</keyword>
<dbReference type="FunFam" id="1.10.510.10:FF:000571">
    <property type="entry name" value="Maternal embryonic leucine zipper kinase"/>
    <property type="match status" value="1"/>
</dbReference>
<dbReference type="GO" id="GO:0005524">
    <property type="term" value="F:ATP binding"/>
    <property type="evidence" value="ECO:0007669"/>
    <property type="project" value="UniProtKB-KW"/>
</dbReference>
<dbReference type="SUPFAM" id="SSF56112">
    <property type="entry name" value="Protein kinase-like (PK-like)"/>
    <property type="match status" value="1"/>
</dbReference>
<dbReference type="Pfam" id="PF00069">
    <property type="entry name" value="Pkinase"/>
    <property type="match status" value="1"/>
</dbReference>
<organism evidence="12 13">
    <name type="scientific">Stentor coeruleus</name>
    <dbReference type="NCBI Taxonomy" id="5963"/>
    <lineage>
        <taxon>Eukaryota</taxon>
        <taxon>Sar</taxon>
        <taxon>Alveolata</taxon>
        <taxon>Ciliophora</taxon>
        <taxon>Postciliodesmatophora</taxon>
        <taxon>Heterotrichea</taxon>
        <taxon>Heterotrichida</taxon>
        <taxon>Stentoridae</taxon>
        <taxon>Stentor</taxon>
    </lineage>
</organism>
<protein>
    <recommendedName>
        <fullName evidence="14">Calmodulin</fullName>
    </recommendedName>
</protein>
<evidence type="ECO:0000256" key="2">
    <source>
        <dbReference type="ARBA" id="ARBA00011245"/>
    </source>
</evidence>
<evidence type="ECO:0000256" key="1">
    <source>
        <dbReference type="ARBA" id="ARBA00001946"/>
    </source>
</evidence>
<evidence type="ECO:0000256" key="6">
    <source>
        <dbReference type="ARBA" id="ARBA00022777"/>
    </source>
</evidence>
<name>A0A1R2AQI5_9CILI</name>
<dbReference type="Pfam" id="PF13499">
    <property type="entry name" value="EF-hand_7"/>
    <property type="match status" value="2"/>
</dbReference>
<keyword evidence="7" id="KW-0106">Calcium</keyword>